<sequence>MSKLLVIGYVWPEPDSSAAGRYMMTLLHYFLKQGYQITFASAAADSAHCYPFESLGIHKANIELNNISFDRFLEDLQPDVVLFDRFMMEEQFAWRVAKVCPQALRILDLEDLICLRKARHSALKENRSLTESDYLSDIALREIAAIYRSDLALVISKYEVKLLKEKFQLADEKLFYLPFVLPQQALNQLTPNTSVNNASVNNISVDNSAINRTASYEQRQHFVSIGSFRHEPNWDAVLQLKENIWPLIRKQLKNAELHIYGSYPPKKATQLHNAKQGFLVKGWADDALAVVSKARVCLAPLRFGAGLKGKLLEAMLTGTPNVTTNIGAEGMYDEQRDNWAGFVCNEPDDFADKAVALYTDETKWLAAQQQGYDLLNQYFVAEPFLQQLSERLAYLQDNLSQHRSRNFIGAMLQHHSMKSTQYMAQWIEAKNRLENPL</sequence>
<dbReference type="CDD" id="cd03801">
    <property type="entry name" value="GT4_PimA-like"/>
    <property type="match status" value="1"/>
</dbReference>
<organism evidence="1 2">
    <name type="scientific">Catenovulum sediminis</name>
    <dbReference type="NCBI Taxonomy" id="1740262"/>
    <lineage>
        <taxon>Bacteria</taxon>
        <taxon>Pseudomonadati</taxon>
        <taxon>Pseudomonadota</taxon>
        <taxon>Gammaproteobacteria</taxon>
        <taxon>Alteromonadales</taxon>
        <taxon>Alteromonadaceae</taxon>
        <taxon>Catenovulum</taxon>
    </lineage>
</organism>
<dbReference type="EMBL" id="JBELOE010000259">
    <property type="protein sequence ID" value="MER2493340.1"/>
    <property type="molecule type" value="Genomic_DNA"/>
</dbReference>
<keyword evidence="1" id="KW-0808">Transferase</keyword>
<reference evidence="1 2" key="1">
    <citation type="submission" date="2024-06" db="EMBL/GenBank/DDBJ databases">
        <authorList>
            <person name="Chen R.Y."/>
        </authorList>
    </citation>
    <scope>NUCLEOTIDE SEQUENCE [LARGE SCALE GENOMIC DNA]</scope>
    <source>
        <strain evidence="1 2">D2</strain>
    </source>
</reference>
<protein>
    <submittedName>
        <fullName evidence="1">Glycosyltransferase family 4 protein</fullName>
        <ecNumber evidence="1">2.4.-.-</ecNumber>
    </submittedName>
</protein>
<keyword evidence="2" id="KW-1185">Reference proteome</keyword>
<evidence type="ECO:0000313" key="2">
    <source>
        <dbReference type="Proteomes" id="UP001467690"/>
    </source>
</evidence>
<keyword evidence="1" id="KW-0328">Glycosyltransferase</keyword>
<dbReference type="Proteomes" id="UP001467690">
    <property type="component" value="Unassembled WGS sequence"/>
</dbReference>
<dbReference type="Gene3D" id="3.40.50.2000">
    <property type="entry name" value="Glycogen Phosphorylase B"/>
    <property type="match status" value="1"/>
</dbReference>
<dbReference type="SUPFAM" id="SSF53756">
    <property type="entry name" value="UDP-Glycosyltransferase/glycogen phosphorylase"/>
    <property type="match status" value="1"/>
</dbReference>
<name>A0ABV1RKT1_9ALTE</name>
<dbReference type="Pfam" id="PF13692">
    <property type="entry name" value="Glyco_trans_1_4"/>
    <property type="match status" value="1"/>
</dbReference>
<dbReference type="PANTHER" id="PTHR12526:SF584">
    <property type="entry name" value="GLYCOSYLTRANSFERASE"/>
    <property type="match status" value="1"/>
</dbReference>
<dbReference type="EC" id="2.4.-.-" evidence="1"/>
<gene>
    <name evidence="1" type="ORF">ABS311_15780</name>
</gene>
<dbReference type="PANTHER" id="PTHR12526">
    <property type="entry name" value="GLYCOSYLTRANSFERASE"/>
    <property type="match status" value="1"/>
</dbReference>
<dbReference type="RefSeq" id="WP_143870546.1">
    <property type="nucleotide sequence ID" value="NZ_CP041660.1"/>
</dbReference>
<comment type="caution">
    <text evidence="1">The sequence shown here is derived from an EMBL/GenBank/DDBJ whole genome shotgun (WGS) entry which is preliminary data.</text>
</comment>
<evidence type="ECO:0000313" key="1">
    <source>
        <dbReference type="EMBL" id="MER2493340.1"/>
    </source>
</evidence>
<proteinExistence type="predicted"/>
<accession>A0ABV1RKT1</accession>
<dbReference type="GO" id="GO:0016757">
    <property type="term" value="F:glycosyltransferase activity"/>
    <property type="evidence" value="ECO:0007669"/>
    <property type="project" value="UniProtKB-KW"/>
</dbReference>